<proteinExistence type="inferred from homology"/>
<evidence type="ECO:0000313" key="4">
    <source>
        <dbReference type="Proteomes" id="UP000198824"/>
    </source>
</evidence>
<protein>
    <submittedName>
        <fullName evidence="3">Regulator of sirC expression, contains transglutaminase-like and TPR domains</fullName>
    </submittedName>
</protein>
<dbReference type="Proteomes" id="UP000198824">
    <property type="component" value="Unassembled WGS sequence"/>
</dbReference>
<dbReference type="RefSeq" id="WP_093314367.1">
    <property type="nucleotide sequence ID" value="NZ_FOZG01000002.1"/>
</dbReference>
<dbReference type="Pfam" id="PF14559">
    <property type="entry name" value="TPR_19"/>
    <property type="match status" value="1"/>
</dbReference>
<evidence type="ECO:0000256" key="1">
    <source>
        <dbReference type="ARBA" id="ARBA00007100"/>
    </source>
</evidence>
<keyword evidence="4" id="KW-1185">Reference proteome</keyword>
<gene>
    <name evidence="3" type="ORF">SAMN05192580_2116</name>
</gene>
<sequence length="270" mass="28794">MTDSILHLGLLDEETLLLDAAALELAALDHPDVDIAPYARILGEIAERVAEVGDDAHTSAEQARLLASVLAAEYGFTGDIDSYDDPANADLMRVIDRRCGLPVSLAILYVAAARRVGWSADALNTPGHVLVRVGADTAPVLIDPFHDGRPVGRERLAALLASVADSNGAIDAAHVAPMSNRMVLSRLLLNQASRAEAAGDGDRARELFERMTVFAPDNAHAWWQRARLQLEGGDTAAARASLIALLEMTREPELRARVSEMLAELPAAGG</sequence>
<evidence type="ECO:0000259" key="2">
    <source>
        <dbReference type="Pfam" id="PF13369"/>
    </source>
</evidence>
<dbReference type="STRING" id="1166337.SAMN05192580_2116"/>
<reference evidence="3 4" key="1">
    <citation type="submission" date="2016-10" db="EMBL/GenBank/DDBJ databases">
        <authorList>
            <person name="de Groot N.N."/>
        </authorList>
    </citation>
    <scope>NUCLEOTIDE SEQUENCE [LARGE SCALE GENOMIC DNA]</scope>
    <source>
        <strain evidence="3 4">S5-249</strain>
    </source>
</reference>
<dbReference type="OrthoDB" id="232498at2"/>
<dbReference type="PANTHER" id="PTHR31350:SF21">
    <property type="entry name" value="F-BOX ONLY PROTEIN 21"/>
    <property type="match status" value="1"/>
</dbReference>
<feature type="domain" description="Protein SirB1 N-terminal" evidence="2">
    <location>
        <begin position="41"/>
        <end position="188"/>
    </location>
</feature>
<dbReference type="InterPro" id="IPR011990">
    <property type="entry name" value="TPR-like_helical_dom_sf"/>
</dbReference>
<dbReference type="PANTHER" id="PTHR31350">
    <property type="entry name" value="SI:DKEY-261L7.2"/>
    <property type="match status" value="1"/>
</dbReference>
<dbReference type="InterPro" id="IPR032698">
    <property type="entry name" value="SirB1_N"/>
</dbReference>
<dbReference type="Gene3D" id="1.25.40.10">
    <property type="entry name" value="Tetratricopeptide repeat domain"/>
    <property type="match status" value="1"/>
</dbReference>
<dbReference type="Pfam" id="PF13369">
    <property type="entry name" value="Transglut_core2"/>
    <property type="match status" value="1"/>
</dbReference>
<evidence type="ECO:0000313" key="3">
    <source>
        <dbReference type="EMBL" id="SFR97068.1"/>
    </source>
</evidence>
<organism evidence="3 4">
    <name type="scientific">Sphingomonas jatrophae</name>
    <dbReference type="NCBI Taxonomy" id="1166337"/>
    <lineage>
        <taxon>Bacteria</taxon>
        <taxon>Pseudomonadati</taxon>
        <taxon>Pseudomonadota</taxon>
        <taxon>Alphaproteobacteria</taxon>
        <taxon>Sphingomonadales</taxon>
        <taxon>Sphingomonadaceae</taxon>
        <taxon>Sphingomonas</taxon>
    </lineage>
</organism>
<dbReference type="SUPFAM" id="SSF48452">
    <property type="entry name" value="TPR-like"/>
    <property type="match status" value="1"/>
</dbReference>
<dbReference type="AlphaFoldDB" id="A0A1I6L1B3"/>
<accession>A0A1I6L1B3</accession>
<comment type="similarity">
    <text evidence="1">Belongs to the UPF0162 family.</text>
</comment>
<name>A0A1I6L1B3_9SPHN</name>
<dbReference type="EMBL" id="FOZG01000002">
    <property type="protein sequence ID" value="SFR97068.1"/>
    <property type="molecule type" value="Genomic_DNA"/>
</dbReference>